<reference evidence="1 2" key="1">
    <citation type="journal article" date="2019" name="Genome Biol. Evol.">
        <title>Insights into the evolution of the New World diploid cottons (Gossypium, subgenus Houzingenia) based on genome sequencing.</title>
        <authorList>
            <person name="Grover C.E."/>
            <person name="Arick M.A. 2nd"/>
            <person name="Thrash A."/>
            <person name="Conover J.L."/>
            <person name="Sanders W.S."/>
            <person name="Peterson D.G."/>
            <person name="Frelichowski J.E."/>
            <person name="Scheffler J.A."/>
            <person name="Scheffler B.E."/>
            <person name="Wendel J.F."/>
        </authorList>
    </citation>
    <scope>NUCLEOTIDE SEQUENCE [LARGE SCALE GENOMIC DNA]</scope>
    <source>
        <strain evidence="1">1</strain>
        <tissue evidence="1">Leaf</tissue>
    </source>
</reference>
<dbReference type="Proteomes" id="UP000593576">
    <property type="component" value="Unassembled WGS sequence"/>
</dbReference>
<dbReference type="AlphaFoldDB" id="A0A7J9MFM3"/>
<evidence type="ECO:0000313" key="2">
    <source>
        <dbReference type="Proteomes" id="UP000593576"/>
    </source>
</evidence>
<keyword evidence="2" id="KW-1185">Reference proteome</keyword>
<comment type="caution">
    <text evidence="1">The sequence shown here is derived from an EMBL/GenBank/DDBJ whole genome shotgun (WGS) entry which is preliminary data.</text>
</comment>
<dbReference type="EMBL" id="JABFAF010000011">
    <property type="protein sequence ID" value="MBA0869647.1"/>
    <property type="molecule type" value="Genomic_DNA"/>
</dbReference>
<proteinExistence type="predicted"/>
<accession>A0A7J9MFM3</accession>
<evidence type="ECO:0000313" key="1">
    <source>
        <dbReference type="EMBL" id="MBA0869647.1"/>
    </source>
</evidence>
<name>A0A7J9MFM3_GOSSC</name>
<gene>
    <name evidence="1" type="ORF">Goshw_000961</name>
</gene>
<sequence length="19" mass="2366">MVCSKRLMSYRFFAMLRLL</sequence>
<protein>
    <submittedName>
        <fullName evidence="1">Uncharacterized protein</fullName>
    </submittedName>
</protein>
<organism evidence="1 2">
    <name type="scientific">Gossypium schwendimanii</name>
    <name type="common">Cotton</name>
    <dbReference type="NCBI Taxonomy" id="34291"/>
    <lineage>
        <taxon>Eukaryota</taxon>
        <taxon>Viridiplantae</taxon>
        <taxon>Streptophyta</taxon>
        <taxon>Embryophyta</taxon>
        <taxon>Tracheophyta</taxon>
        <taxon>Spermatophyta</taxon>
        <taxon>Magnoliopsida</taxon>
        <taxon>eudicotyledons</taxon>
        <taxon>Gunneridae</taxon>
        <taxon>Pentapetalae</taxon>
        <taxon>rosids</taxon>
        <taxon>malvids</taxon>
        <taxon>Malvales</taxon>
        <taxon>Malvaceae</taxon>
        <taxon>Malvoideae</taxon>
        <taxon>Gossypium</taxon>
    </lineage>
</organism>